<evidence type="ECO:0000313" key="6">
    <source>
        <dbReference type="Proteomes" id="UP000247515"/>
    </source>
</evidence>
<evidence type="ECO:0000313" key="5">
    <source>
        <dbReference type="Proteomes" id="UP000183529"/>
    </source>
</evidence>
<dbReference type="InterPro" id="IPR011051">
    <property type="entry name" value="RmlC_Cupin_sf"/>
</dbReference>
<dbReference type="Proteomes" id="UP000247515">
    <property type="component" value="Unassembled WGS sequence"/>
</dbReference>
<evidence type="ECO:0000313" key="4">
    <source>
        <dbReference type="EMBL" id="SEJ83200.1"/>
    </source>
</evidence>
<gene>
    <name evidence="3" type="ORF">C7400_12421</name>
    <name evidence="4" type="ORF">SAMN05216550_10960</name>
</gene>
<dbReference type="Proteomes" id="UP000183529">
    <property type="component" value="Unassembled WGS sequence"/>
</dbReference>
<name>A0AAQ1GGR7_9BURK</name>
<feature type="region of interest" description="Disordered" evidence="1">
    <location>
        <begin position="1"/>
        <end position="23"/>
    </location>
</feature>
<dbReference type="InterPro" id="IPR047121">
    <property type="entry name" value="YjiB-like"/>
</dbReference>
<evidence type="ECO:0000256" key="1">
    <source>
        <dbReference type="SAM" id="MobiDB-lite"/>
    </source>
</evidence>
<dbReference type="GeneID" id="61302250"/>
<dbReference type="PANTHER" id="PTHR36448">
    <property type="entry name" value="BLR7373 PROTEIN"/>
    <property type="match status" value="1"/>
</dbReference>
<proteinExistence type="predicted"/>
<keyword evidence="6" id="KW-1185">Reference proteome</keyword>
<dbReference type="InterPro" id="IPR014500">
    <property type="entry name" value="UCP019307_cupin"/>
</dbReference>
<dbReference type="EMBL" id="QJJV01000024">
    <property type="protein sequence ID" value="PXX09381.1"/>
    <property type="molecule type" value="Genomic_DNA"/>
</dbReference>
<evidence type="ECO:0000259" key="2">
    <source>
        <dbReference type="Pfam" id="PF07883"/>
    </source>
</evidence>
<dbReference type="Gene3D" id="2.60.120.10">
    <property type="entry name" value="Jelly Rolls"/>
    <property type="match status" value="1"/>
</dbReference>
<dbReference type="EMBL" id="FNZM01000009">
    <property type="protein sequence ID" value="SEJ83200.1"/>
    <property type="molecule type" value="Genomic_DNA"/>
</dbReference>
<dbReference type="AlphaFoldDB" id="A0AAQ1GGR7"/>
<dbReference type="SUPFAM" id="SSF51182">
    <property type="entry name" value="RmlC-like cupins"/>
    <property type="match status" value="1"/>
</dbReference>
<protein>
    <submittedName>
        <fullName evidence="4">Uncharacterized protein YjlB</fullName>
    </submittedName>
</protein>
<dbReference type="PANTHER" id="PTHR36448:SF2">
    <property type="entry name" value="CUPIN TYPE-1 DOMAIN-CONTAINING PROTEIN"/>
    <property type="match status" value="1"/>
</dbReference>
<dbReference type="InterPro" id="IPR013096">
    <property type="entry name" value="Cupin_2"/>
</dbReference>
<dbReference type="InterPro" id="IPR014710">
    <property type="entry name" value="RmlC-like_jellyroll"/>
</dbReference>
<evidence type="ECO:0000313" key="3">
    <source>
        <dbReference type="EMBL" id="PXX09381.1"/>
    </source>
</evidence>
<accession>A0AAQ1GGR7</accession>
<reference evidence="3 6" key="2">
    <citation type="submission" date="2018-05" db="EMBL/GenBank/DDBJ databases">
        <title>Genomic Encyclopedia of Type Strains, Phase IV (KMG-V): Genome sequencing to study the core and pangenomes of soil and plant-associated prokaryotes.</title>
        <authorList>
            <person name="Whitman W."/>
        </authorList>
    </citation>
    <scope>NUCLEOTIDE SEQUENCE [LARGE SCALE GENOMIC DNA]</scope>
    <source>
        <strain evidence="3 6">SIr-6563</strain>
    </source>
</reference>
<dbReference type="CDD" id="cd02219">
    <property type="entry name" value="cupin_YjlB-like"/>
    <property type="match status" value="1"/>
</dbReference>
<feature type="domain" description="Cupin type-2" evidence="2">
    <location>
        <begin position="89"/>
        <end position="141"/>
    </location>
</feature>
<organism evidence="4 5">
    <name type="scientific">Paraburkholderia tropica</name>
    <dbReference type="NCBI Taxonomy" id="92647"/>
    <lineage>
        <taxon>Bacteria</taxon>
        <taxon>Pseudomonadati</taxon>
        <taxon>Pseudomonadota</taxon>
        <taxon>Betaproteobacteria</taxon>
        <taxon>Burkholderiales</taxon>
        <taxon>Burkholderiaceae</taxon>
        <taxon>Paraburkholderia</taxon>
    </lineage>
</organism>
<reference evidence="4 5" key="1">
    <citation type="submission" date="2016-10" db="EMBL/GenBank/DDBJ databases">
        <authorList>
            <person name="Varghese N."/>
            <person name="Submissions S."/>
        </authorList>
    </citation>
    <scope>NUCLEOTIDE SEQUENCE [LARGE SCALE GENOMIC DNA]</scope>
    <source>
        <strain evidence="4 5">LMG 22274</strain>
    </source>
</reference>
<dbReference type="RefSeq" id="WP_373681704.1">
    <property type="nucleotide sequence ID" value="NZ_CADFGN010000009.1"/>
</dbReference>
<dbReference type="PIRSF" id="PIRSF019307">
    <property type="entry name" value="UCP019307"/>
    <property type="match status" value="1"/>
</dbReference>
<comment type="caution">
    <text evidence="4">The sequence shown here is derived from an EMBL/GenBank/DDBJ whole genome shotgun (WGS) entry which is preliminary data.</text>
</comment>
<sequence>MPLTRGLARMRAQHRRHDEHRGEVSASAHDIDAFVLQPNGWVPNNSRLPVIVYRHAFDADAPKLVEQIETRFAHHAWPVQWRNGVFDFHHFHSTAHEVLGVFAGAAEVILGGPGGRTVRLAAGDVLLLPAGTGHCLLSRTDAFQVAGGYPAGQQWDIRRDALTSDELRAMAALPFPASDPVDGASGPVIERWVSQA</sequence>
<dbReference type="Pfam" id="PF07883">
    <property type="entry name" value="Cupin_2"/>
    <property type="match status" value="1"/>
</dbReference>